<feature type="domain" description="TonB-dependent receptor-like beta-barrel" evidence="11">
    <location>
        <begin position="439"/>
        <end position="892"/>
    </location>
</feature>
<dbReference type="AlphaFoldDB" id="A0A6L5XG39"/>
<evidence type="ECO:0000313" key="14">
    <source>
        <dbReference type="Proteomes" id="UP000483362"/>
    </source>
</evidence>
<name>A0A6L5XG39_9BACT</name>
<evidence type="ECO:0000259" key="11">
    <source>
        <dbReference type="Pfam" id="PF00593"/>
    </source>
</evidence>
<comment type="caution">
    <text evidence="13">The sequence shown here is derived from an EMBL/GenBank/DDBJ whole genome shotgun (WGS) entry which is preliminary data.</text>
</comment>
<dbReference type="Gene3D" id="2.170.130.10">
    <property type="entry name" value="TonB-dependent receptor, plug domain"/>
    <property type="match status" value="1"/>
</dbReference>
<evidence type="ECO:0000256" key="3">
    <source>
        <dbReference type="ARBA" id="ARBA00022452"/>
    </source>
</evidence>
<gene>
    <name evidence="13" type="ORF">FYJ29_11905</name>
</gene>
<dbReference type="SUPFAM" id="SSF49464">
    <property type="entry name" value="Carboxypeptidase regulatory domain-like"/>
    <property type="match status" value="1"/>
</dbReference>
<dbReference type="Pfam" id="PF00593">
    <property type="entry name" value="TonB_dep_Rec_b-barrel"/>
    <property type="match status" value="1"/>
</dbReference>
<dbReference type="InterPro" id="IPR000531">
    <property type="entry name" value="Beta-barrel_TonB"/>
</dbReference>
<evidence type="ECO:0000259" key="12">
    <source>
        <dbReference type="Pfam" id="PF07715"/>
    </source>
</evidence>
<dbReference type="Gene3D" id="2.60.40.1120">
    <property type="entry name" value="Carboxypeptidase-like, regulatory domain"/>
    <property type="match status" value="1"/>
</dbReference>
<dbReference type="InterPro" id="IPR012910">
    <property type="entry name" value="Plug_dom"/>
</dbReference>
<proteinExistence type="inferred from homology"/>
<evidence type="ECO:0000256" key="1">
    <source>
        <dbReference type="ARBA" id="ARBA00004571"/>
    </source>
</evidence>
<dbReference type="Pfam" id="PF13715">
    <property type="entry name" value="CarbopepD_reg_2"/>
    <property type="match status" value="1"/>
</dbReference>
<dbReference type="Pfam" id="PF07715">
    <property type="entry name" value="Plug"/>
    <property type="match status" value="1"/>
</dbReference>
<dbReference type="PROSITE" id="PS52016">
    <property type="entry name" value="TONB_DEPENDENT_REC_3"/>
    <property type="match status" value="1"/>
</dbReference>
<reference evidence="13 14" key="1">
    <citation type="submission" date="2019-08" db="EMBL/GenBank/DDBJ databases">
        <title>In-depth cultivation of the pig gut microbiome towards novel bacterial diversity and tailored functional studies.</title>
        <authorList>
            <person name="Wylensek D."/>
            <person name="Hitch T.C.A."/>
            <person name="Clavel T."/>
        </authorList>
    </citation>
    <scope>NUCLEOTIDE SEQUENCE [LARGE SCALE GENOMIC DNA]</scope>
    <source>
        <strain evidence="13 14">Oil-RF-744-WCA-WT-10</strain>
    </source>
</reference>
<dbReference type="GO" id="GO:0009279">
    <property type="term" value="C:cell outer membrane"/>
    <property type="evidence" value="ECO:0007669"/>
    <property type="project" value="UniProtKB-SubCell"/>
</dbReference>
<evidence type="ECO:0000256" key="6">
    <source>
        <dbReference type="ARBA" id="ARBA00023136"/>
    </source>
</evidence>
<evidence type="ECO:0000256" key="4">
    <source>
        <dbReference type="ARBA" id="ARBA00022692"/>
    </source>
</evidence>
<keyword evidence="3 8" id="KW-1134">Transmembrane beta strand</keyword>
<keyword evidence="14" id="KW-1185">Reference proteome</keyword>
<dbReference type="PROSITE" id="PS51257">
    <property type="entry name" value="PROKAR_LIPOPROTEIN"/>
    <property type="match status" value="1"/>
</dbReference>
<dbReference type="InterPro" id="IPR008969">
    <property type="entry name" value="CarboxyPept-like_regulatory"/>
</dbReference>
<dbReference type="InterPro" id="IPR036942">
    <property type="entry name" value="Beta-barrel_TonB_sf"/>
</dbReference>
<protein>
    <submittedName>
        <fullName evidence="13">SusC/RagA family TonB-linked outer membrane protein</fullName>
    </submittedName>
</protein>
<keyword evidence="6 8" id="KW-0472">Membrane</keyword>
<dbReference type="RefSeq" id="WP_154327651.1">
    <property type="nucleotide sequence ID" value="NZ_CP045696.1"/>
</dbReference>
<dbReference type="NCBIfam" id="TIGR04056">
    <property type="entry name" value="OMP_RagA_SusC"/>
    <property type="match status" value="1"/>
</dbReference>
<dbReference type="InterPro" id="IPR039426">
    <property type="entry name" value="TonB-dep_rcpt-like"/>
</dbReference>
<keyword evidence="5 9" id="KW-0798">TonB box</keyword>
<accession>A0A6L5XG39</accession>
<keyword evidence="7 8" id="KW-0998">Cell outer membrane</keyword>
<feature type="domain" description="TonB-dependent receptor plug" evidence="12">
    <location>
        <begin position="127"/>
        <end position="260"/>
    </location>
</feature>
<organism evidence="13 14">
    <name type="scientific">Sodaliphilus pleomorphus</name>
    <dbReference type="NCBI Taxonomy" id="2606626"/>
    <lineage>
        <taxon>Bacteria</taxon>
        <taxon>Pseudomonadati</taxon>
        <taxon>Bacteroidota</taxon>
        <taxon>Bacteroidia</taxon>
        <taxon>Bacteroidales</taxon>
        <taxon>Muribaculaceae</taxon>
        <taxon>Sodaliphilus</taxon>
    </lineage>
</organism>
<keyword evidence="2 8" id="KW-0813">Transport</keyword>
<evidence type="ECO:0000256" key="7">
    <source>
        <dbReference type="ARBA" id="ARBA00023237"/>
    </source>
</evidence>
<comment type="similarity">
    <text evidence="8 9">Belongs to the TonB-dependent receptor family.</text>
</comment>
<dbReference type="InterPro" id="IPR023997">
    <property type="entry name" value="TonB-dep_OMP_SusC/RagA_CS"/>
</dbReference>
<evidence type="ECO:0000256" key="5">
    <source>
        <dbReference type="ARBA" id="ARBA00023077"/>
    </source>
</evidence>
<evidence type="ECO:0000256" key="10">
    <source>
        <dbReference type="SAM" id="SignalP"/>
    </source>
</evidence>
<dbReference type="InterPro" id="IPR037066">
    <property type="entry name" value="Plug_dom_sf"/>
</dbReference>
<evidence type="ECO:0000313" key="13">
    <source>
        <dbReference type="EMBL" id="MSS18452.1"/>
    </source>
</evidence>
<comment type="subcellular location">
    <subcellularLocation>
        <location evidence="1 8">Cell outer membrane</location>
        <topology evidence="1 8">Multi-pass membrane protein</topology>
    </subcellularLocation>
</comment>
<dbReference type="InterPro" id="IPR023996">
    <property type="entry name" value="TonB-dep_OMP_SusC/RagA"/>
</dbReference>
<dbReference type="EMBL" id="VULT01000022">
    <property type="protein sequence ID" value="MSS18452.1"/>
    <property type="molecule type" value="Genomic_DNA"/>
</dbReference>
<dbReference type="NCBIfam" id="TIGR04057">
    <property type="entry name" value="SusC_RagA_signa"/>
    <property type="match status" value="1"/>
</dbReference>
<feature type="chain" id="PRO_5026647676" evidence="10">
    <location>
        <begin position="20"/>
        <end position="1050"/>
    </location>
</feature>
<sequence>MKKHCVLLTALFIACGAPVGMNVFPDVGFTAEAQSNKVTGVVKDADGEPLIGVTIKVKGTNKVSVTDINGRYSITAPAGSTLVFSYIGLKPKEVPAAQASTVVMEAGSNQLNEVVVTGEYGMKRVERAVGSSVQNVKAVDIEASGRTDFISALQGRVSGLSVTNSSGAPGASTTVVLRSATSLSGNNQPLYVIDGIPMNNTSFNPTAEFATDDSSTGLSVRSTDFSSRGNDFNPEDIESVTVLKGAAAAALYGSDASNGAIVITTKKGHAGKTTLAYSNQISWSKAYGWPEVQDKYTNGAYNSTNYYYTNHYGAMYDHSVPYYDNAAAVVQTGFMHRHNFSAEGGSEKMSFRAGLSMFDQSGVVKTTSLKRTNVTVAGRVQVAKWLQVEGNAQYVHSSNRKALRGAAGPIALSYKWPNMDDMRNYMALDGSHMRYPQYYTDTDLLNPLFGLYKNLNFDVTDRIISNITANFTPIDHVYVRALFGWDASASTYESGTHPYYRSANQESDDSNNSGSYNIAKYDTYDPSFNVLAGYNNKFFDEKLTFGLQFGYHQQQNGVKRLSSYGSNFKVIDFYSINNCTESTVSSKKRSTKRRVQAVSGQLELGYKQMAYVTFRFRNDWSSTLPANNRSYFYPAVEASFIPTEFKGLNDLGWLSYLKLRGAVARVGKDAPVLSINPELEVTGLYGGGYKYGFTGPNRDLKPEMTTSVEVGAEARFLNDRINADFTWFHTHCADQIVTGFRMSYATGFILNNMNVGTFNTWGWEGHIDADIIRHGDLVWNFGLNASHTTSKVVDLPANLSEYYNAYTWNYGNVRNGIMKGHPITTITGIAYKRNDAGQVLIDPTSGLPMLDDSGKWKVLGDREPKLRFGFSTYVRYKSWRLSALFQGRYHADVYNATMREMMARGLSWESVDMRESGSFIFNGVLKDGKENTATPTVNTIAVDMGHYGSTTYAGNNEDWIEHKINYLRCQELRLAYVVPQKWLKQVTRNTMNSCTLYVSANDLFTITNYTGIDVAGNTMSAAAGGTGGEGYDYWSLPSPRTYSVGLSVTF</sequence>
<keyword evidence="10" id="KW-0732">Signal</keyword>
<feature type="signal peptide" evidence="10">
    <location>
        <begin position="1"/>
        <end position="19"/>
    </location>
</feature>
<dbReference type="Gene3D" id="2.40.170.20">
    <property type="entry name" value="TonB-dependent receptor, beta-barrel domain"/>
    <property type="match status" value="1"/>
</dbReference>
<evidence type="ECO:0000256" key="8">
    <source>
        <dbReference type="PROSITE-ProRule" id="PRU01360"/>
    </source>
</evidence>
<dbReference type="SUPFAM" id="SSF56935">
    <property type="entry name" value="Porins"/>
    <property type="match status" value="1"/>
</dbReference>
<dbReference type="Proteomes" id="UP000483362">
    <property type="component" value="Unassembled WGS sequence"/>
</dbReference>
<evidence type="ECO:0000256" key="9">
    <source>
        <dbReference type="RuleBase" id="RU003357"/>
    </source>
</evidence>
<keyword evidence="4 8" id="KW-0812">Transmembrane</keyword>
<evidence type="ECO:0000256" key="2">
    <source>
        <dbReference type="ARBA" id="ARBA00022448"/>
    </source>
</evidence>